<organism evidence="5 6">
    <name type="scientific">Chryseobacterium oleae</name>
    <dbReference type="NCBI Taxonomy" id="491207"/>
    <lineage>
        <taxon>Bacteria</taxon>
        <taxon>Pseudomonadati</taxon>
        <taxon>Bacteroidota</taxon>
        <taxon>Flavobacteriia</taxon>
        <taxon>Flavobacteriales</taxon>
        <taxon>Weeksellaceae</taxon>
        <taxon>Chryseobacterium group</taxon>
        <taxon>Chryseobacterium</taxon>
    </lineage>
</organism>
<evidence type="ECO:0000256" key="1">
    <source>
        <dbReference type="ARBA" id="ARBA00023015"/>
    </source>
</evidence>
<keyword evidence="1" id="KW-0805">Transcription regulation</keyword>
<proteinExistence type="predicted"/>
<evidence type="ECO:0000313" key="5">
    <source>
        <dbReference type="EMBL" id="SFN00405.1"/>
    </source>
</evidence>
<keyword evidence="6" id="KW-1185">Reference proteome</keyword>
<sequence length="350" mass="41454">MTFVVLFNSSSKEIEKNYFVNNHNITENEFGFSRVYVSLIFIIYKIMSDQLETIEDYYRRLRKNQMKMFDSDDFETGKSHFNVSMRKYCSFKSPYNRRDYYKVSFILGKGTFQYGSHELYIDRPALFFPSPNIPYSWECDGDLQEGYFCLFNQKFFNENSEFNLFKKTSLFKEWSKPIIFLTDEQTELATLYFQQMYKLNNSAYPFRCGSIKSHLASLMHLALEIRVDDINPNELPANIRLYRLFDELLNKQFPLDSPAYPLALKTASDFAEHLNVHVNHLNSSVKSVTQLTTTQIIKERVFEESKNLLKYTNWDIAEIGYTLGFDQPSHFNNFFKKHAEVSPLKFKNTY</sequence>
<name>A0A1I4VGY8_CHROL</name>
<evidence type="ECO:0000259" key="4">
    <source>
        <dbReference type="PROSITE" id="PS01124"/>
    </source>
</evidence>
<dbReference type="Proteomes" id="UP000198769">
    <property type="component" value="Unassembled WGS sequence"/>
</dbReference>
<feature type="domain" description="HTH araC/xylS-type" evidence="4">
    <location>
        <begin position="239"/>
        <end position="349"/>
    </location>
</feature>
<dbReference type="EMBL" id="FOVD01000001">
    <property type="protein sequence ID" value="SFN00405.1"/>
    <property type="molecule type" value="Genomic_DNA"/>
</dbReference>
<dbReference type="PANTHER" id="PTHR43280">
    <property type="entry name" value="ARAC-FAMILY TRANSCRIPTIONAL REGULATOR"/>
    <property type="match status" value="1"/>
</dbReference>
<dbReference type="SMART" id="SM00342">
    <property type="entry name" value="HTH_ARAC"/>
    <property type="match status" value="1"/>
</dbReference>
<dbReference type="AlphaFoldDB" id="A0A1I4VGY8"/>
<evidence type="ECO:0000256" key="3">
    <source>
        <dbReference type="ARBA" id="ARBA00023163"/>
    </source>
</evidence>
<keyword evidence="2 5" id="KW-0238">DNA-binding</keyword>
<dbReference type="Pfam" id="PF12833">
    <property type="entry name" value="HTH_18"/>
    <property type="match status" value="1"/>
</dbReference>
<dbReference type="InterPro" id="IPR018060">
    <property type="entry name" value="HTH_AraC"/>
</dbReference>
<evidence type="ECO:0000256" key="2">
    <source>
        <dbReference type="ARBA" id="ARBA00023125"/>
    </source>
</evidence>
<reference evidence="6" key="1">
    <citation type="submission" date="2016-10" db="EMBL/GenBank/DDBJ databases">
        <authorList>
            <person name="Varghese N."/>
            <person name="Submissions S."/>
        </authorList>
    </citation>
    <scope>NUCLEOTIDE SEQUENCE [LARGE SCALE GENOMIC DNA]</scope>
    <source>
        <strain evidence="6">DSM 25575</strain>
    </source>
</reference>
<protein>
    <submittedName>
        <fullName evidence="5">AraC-type DNA-binding protein</fullName>
    </submittedName>
</protein>
<dbReference type="GO" id="GO:0043565">
    <property type="term" value="F:sequence-specific DNA binding"/>
    <property type="evidence" value="ECO:0007669"/>
    <property type="project" value="InterPro"/>
</dbReference>
<evidence type="ECO:0000313" key="6">
    <source>
        <dbReference type="Proteomes" id="UP000198769"/>
    </source>
</evidence>
<dbReference type="PANTHER" id="PTHR43280:SF32">
    <property type="entry name" value="TRANSCRIPTIONAL REGULATORY PROTEIN"/>
    <property type="match status" value="1"/>
</dbReference>
<dbReference type="PROSITE" id="PS01124">
    <property type="entry name" value="HTH_ARAC_FAMILY_2"/>
    <property type="match status" value="1"/>
</dbReference>
<dbReference type="GO" id="GO:0003700">
    <property type="term" value="F:DNA-binding transcription factor activity"/>
    <property type="evidence" value="ECO:0007669"/>
    <property type="project" value="InterPro"/>
</dbReference>
<accession>A0A1I4VGY8</accession>
<dbReference type="SUPFAM" id="SSF46689">
    <property type="entry name" value="Homeodomain-like"/>
    <property type="match status" value="1"/>
</dbReference>
<dbReference type="InterPro" id="IPR009057">
    <property type="entry name" value="Homeodomain-like_sf"/>
</dbReference>
<gene>
    <name evidence="5" type="ORF">SAMN05421594_0282</name>
</gene>
<dbReference type="Gene3D" id="1.10.10.60">
    <property type="entry name" value="Homeodomain-like"/>
    <property type="match status" value="1"/>
</dbReference>
<keyword evidence="3" id="KW-0804">Transcription</keyword>